<feature type="chain" id="PRO_5043606007" description="Galectin domain-containing protein" evidence="14">
    <location>
        <begin position="25"/>
        <end position="638"/>
    </location>
</feature>
<keyword evidence="12" id="KW-0325">Glycoprotein</keyword>
<accession>A0AAV0E4X8</accession>
<keyword evidence="6" id="KW-0808">Transferase</keyword>
<evidence type="ECO:0000256" key="6">
    <source>
        <dbReference type="ARBA" id="ARBA00022679"/>
    </source>
</evidence>
<evidence type="ECO:0000256" key="9">
    <source>
        <dbReference type="ARBA" id="ARBA00022989"/>
    </source>
</evidence>
<keyword evidence="11" id="KW-0472">Membrane</keyword>
<dbReference type="EMBL" id="CAMAPF010000233">
    <property type="protein sequence ID" value="CAH9114931.1"/>
    <property type="molecule type" value="Genomic_DNA"/>
</dbReference>
<dbReference type="PANTHER" id="PTHR11214">
    <property type="entry name" value="BETA-1,3-N-ACETYLGLUCOSAMINYLTRANSFERASE"/>
    <property type="match status" value="1"/>
</dbReference>
<dbReference type="GO" id="GO:0000139">
    <property type="term" value="C:Golgi membrane"/>
    <property type="evidence" value="ECO:0007669"/>
    <property type="project" value="UniProtKB-SubCell"/>
</dbReference>
<evidence type="ECO:0000256" key="3">
    <source>
        <dbReference type="ARBA" id="ARBA00004922"/>
    </source>
</evidence>
<evidence type="ECO:0000256" key="2">
    <source>
        <dbReference type="ARBA" id="ARBA00004323"/>
    </source>
</evidence>
<comment type="similarity">
    <text evidence="4">Belongs to the glycosyltransferase 31 family.</text>
</comment>
<dbReference type="GO" id="GO:0030246">
    <property type="term" value="F:carbohydrate binding"/>
    <property type="evidence" value="ECO:0007669"/>
    <property type="project" value="InterPro"/>
</dbReference>
<dbReference type="SUPFAM" id="SSF49899">
    <property type="entry name" value="Concanavalin A-like lectins/glucanases"/>
    <property type="match status" value="1"/>
</dbReference>
<keyword evidence="13" id="KW-0464">Manganese</keyword>
<dbReference type="CDD" id="cd00070">
    <property type="entry name" value="GLECT"/>
    <property type="match status" value="1"/>
</dbReference>
<dbReference type="SMART" id="SM00908">
    <property type="entry name" value="Gal-bind_lectin"/>
    <property type="match status" value="1"/>
</dbReference>
<evidence type="ECO:0000256" key="12">
    <source>
        <dbReference type="ARBA" id="ARBA00023180"/>
    </source>
</evidence>
<dbReference type="Gene3D" id="2.60.120.200">
    <property type="match status" value="1"/>
</dbReference>
<evidence type="ECO:0000256" key="13">
    <source>
        <dbReference type="ARBA" id="ARBA00023211"/>
    </source>
</evidence>
<dbReference type="PANTHER" id="PTHR11214:SF3">
    <property type="entry name" value="BETA-1,3-GALACTOSYLTRANSFERASE 6"/>
    <property type="match status" value="1"/>
</dbReference>
<evidence type="ECO:0000256" key="11">
    <source>
        <dbReference type="ARBA" id="ARBA00023136"/>
    </source>
</evidence>
<dbReference type="InterPro" id="IPR013320">
    <property type="entry name" value="ConA-like_dom_sf"/>
</dbReference>
<evidence type="ECO:0000256" key="1">
    <source>
        <dbReference type="ARBA" id="ARBA00001936"/>
    </source>
</evidence>
<feature type="signal peptide" evidence="14">
    <location>
        <begin position="1"/>
        <end position="24"/>
    </location>
</feature>
<organism evidence="16 17">
    <name type="scientific">Cuscuta epithymum</name>
    <dbReference type="NCBI Taxonomy" id="186058"/>
    <lineage>
        <taxon>Eukaryota</taxon>
        <taxon>Viridiplantae</taxon>
        <taxon>Streptophyta</taxon>
        <taxon>Embryophyta</taxon>
        <taxon>Tracheophyta</taxon>
        <taxon>Spermatophyta</taxon>
        <taxon>Magnoliopsida</taxon>
        <taxon>eudicotyledons</taxon>
        <taxon>Gunneridae</taxon>
        <taxon>Pentapetalae</taxon>
        <taxon>asterids</taxon>
        <taxon>lamiids</taxon>
        <taxon>Solanales</taxon>
        <taxon>Convolvulaceae</taxon>
        <taxon>Cuscuteae</taxon>
        <taxon>Cuscuta</taxon>
        <taxon>Cuscuta subgen. Cuscuta</taxon>
    </lineage>
</organism>
<dbReference type="GO" id="GO:0008378">
    <property type="term" value="F:galactosyltransferase activity"/>
    <property type="evidence" value="ECO:0007669"/>
    <property type="project" value="UniProtKB-ARBA"/>
</dbReference>
<dbReference type="FunFam" id="3.90.550.50:FF:000015">
    <property type="entry name" value="Beta-1,3-galactosyltransferase GALT1"/>
    <property type="match status" value="1"/>
</dbReference>
<gene>
    <name evidence="16" type="ORF">CEPIT_LOCUS20901</name>
</gene>
<proteinExistence type="inferred from homology"/>
<dbReference type="Pfam" id="PF00337">
    <property type="entry name" value="Gal-bind_lectin"/>
    <property type="match status" value="1"/>
</dbReference>
<keyword evidence="5" id="KW-0328">Glycosyltransferase</keyword>
<name>A0AAV0E4X8_9ASTE</name>
<evidence type="ECO:0000256" key="4">
    <source>
        <dbReference type="ARBA" id="ARBA00008661"/>
    </source>
</evidence>
<dbReference type="Pfam" id="PF01762">
    <property type="entry name" value="Galactosyl_T"/>
    <property type="match status" value="1"/>
</dbReference>
<keyword evidence="8" id="KW-0735">Signal-anchor</keyword>
<evidence type="ECO:0000256" key="5">
    <source>
        <dbReference type="ARBA" id="ARBA00022676"/>
    </source>
</evidence>
<protein>
    <recommendedName>
        <fullName evidence="15">Galectin domain-containing protein</fullName>
    </recommendedName>
</protein>
<keyword evidence="14" id="KW-0732">Signal</keyword>
<comment type="subcellular location">
    <subcellularLocation>
        <location evidence="2">Golgi apparatus membrane</location>
        <topology evidence="2">Single-pass type II membrane protein</topology>
    </subcellularLocation>
</comment>
<comment type="pathway">
    <text evidence="3">Protein modification; protein glycosylation.</text>
</comment>
<comment type="cofactor">
    <cofactor evidence="1">
        <name>Mn(2+)</name>
        <dbReference type="ChEBI" id="CHEBI:29035"/>
    </cofactor>
</comment>
<dbReference type="InterPro" id="IPR002659">
    <property type="entry name" value="Glyco_trans_31"/>
</dbReference>
<keyword evidence="9" id="KW-1133">Transmembrane helix</keyword>
<keyword evidence="10" id="KW-0333">Golgi apparatus</keyword>
<keyword evidence="7" id="KW-0812">Transmembrane</keyword>
<comment type="caution">
    <text evidence="16">The sequence shown here is derived from an EMBL/GenBank/DDBJ whole genome shotgun (WGS) entry which is preliminary data.</text>
</comment>
<evidence type="ECO:0000256" key="10">
    <source>
        <dbReference type="ARBA" id="ARBA00023034"/>
    </source>
</evidence>
<feature type="domain" description="Galectin" evidence="15">
    <location>
        <begin position="170"/>
        <end position="363"/>
    </location>
</feature>
<reference evidence="16" key="1">
    <citation type="submission" date="2022-07" db="EMBL/GenBank/DDBJ databases">
        <authorList>
            <person name="Macas J."/>
            <person name="Novak P."/>
            <person name="Neumann P."/>
        </authorList>
    </citation>
    <scope>NUCLEOTIDE SEQUENCE</scope>
</reference>
<evidence type="ECO:0000256" key="8">
    <source>
        <dbReference type="ARBA" id="ARBA00022968"/>
    </source>
</evidence>
<evidence type="ECO:0000313" key="16">
    <source>
        <dbReference type="EMBL" id="CAH9114931.1"/>
    </source>
</evidence>
<dbReference type="PROSITE" id="PS51304">
    <property type="entry name" value="GALECTIN"/>
    <property type="match status" value="1"/>
</dbReference>
<dbReference type="AlphaFoldDB" id="A0AAV0E4X8"/>
<dbReference type="GO" id="GO:1901137">
    <property type="term" value="P:carbohydrate derivative biosynthetic process"/>
    <property type="evidence" value="ECO:0007669"/>
    <property type="project" value="UniProtKB-ARBA"/>
</dbReference>
<dbReference type="InterPro" id="IPR001079">
    <property type="entry name" value="Galectin_CRD"/>
</dbReference>
<sequence>MKKWAGCLLILGLAVTLLFRFSSIEKPLQKQSAYDFFNSHPPSSTYNVEDYAKDISDDNVEEVMPPVKETNHSRFKGKPHFVNFDGLVDLYSSHNVSDSVAMLVWGEMRSLLSRSDALPNTAQGIKEASLAWKELLLSITEEDKSLDEKEGKECTYSVSLFNETLSKNESILEIPCGLIEDSSITVIGMPDSEQESFRIDLVGSQLPEGVTPPILLRYDVVLPGQNLTKSPIIIQNAWTNASGWGKEERCPDRGSSDTPEVDGLAMCNAKIIRSNLQHISNASHLESLNQADGSNGTAHARPDFPFVQGYPFTATLWAGLEGFHMTVNGRHETSFSYREKLEPWSVNKVCVGGGLDIISALAKGLPVSQDPDLADVEQLKAPLLSGKKRLTMLIGVFSMGNNFERRMALRRTWMQYEAVRSGQVAVRFFIGLHTSKQVNLEIWKEAQTYKDIQLMPFVDYYTLLNLKTVAICILGVKFLQANYIMKTDDDAFVRIDEILSSLKDKHSTSLLYGRVAFESSPHRDKENKWYISTEEWPHSSYPPWAHGPGYIISRDIAKFIVQGHKKRDLMLFKLEDVAVGIWIEEFKQKGHKVQYVHDDRFYNDGCESNYILAHYQNPRMVLCLWEKLQKENQPNCCQ</sequence>
<dbReference type="Gene3D" id="3.90.550.50">
    <property type="match status" value="1"/>
</dbReference>
<evidence type="ECO:0000259" key="15">
    <source>
        <dbReference type="PROSITE" id="PS51304"/>
    </source>
</evidence>
<evidence type="ECO:0000313" key="17">
    <source>
        <dbReference type="Proteomes" id="UP001152523"/>
    </source>
</evidence>
<dbReference type="Proteomes" id="UP001152523">
    <property type="component" value="Unassembled WGS sequence"/>
</dbReference>
<keyword evidence="17" id="KW-1185">Reference proteome</keyword>
<evidence type="ECO:0000256" key="14">
    <source>
        <dbReference type="SAM" id="SignalP"/>
    </source>
</evidence>
<evidence type="ECO:0000256" key="7">
    <source>
        <dbReference type="ARBA" id="ARBA00022692"/>
    </source>
</evidence>